<name>A0A2P1PUS0_9GAMM</name>
<dbReference type="NCBIfam" id="TIGR00785">
    <property type="entry name" value="dass"/>
    <property type="match status" value="1"/>
</dbReference>
<feature type="transmembrane region" description="Helical" evidence="6">
    <location>
        <begin position="410"/>
        <end position="430"/>
    </location>
</feature>
<dbReference type="GO" id="GO:0008514">
    <property type="term" value="F:organic anion transmembrane transporter activity"/>
    <property type="evidence" value="ECO:0007669"/>
    <property type="project" value="UniProtKB-ARBA"/>
</dbReference>
<feature type="transmembrane region" description="Helical" evidence="6">
    <location>
        <begin position="96"/>
        <end position="115"/>
    </location>
</feature>
<feature type="transmembrane region" description="Helical" evidence="6">
    <location>
        <begin position="365"/>
        <end position="398"/>
    </location>
</feature>
<dbReference type="PANTHER" id="PTHR10283">
    <property type="entry name" value="SOLUTE CARRIER FAMILY 13 MEMBER"/>
    <property type="match status" value="1"/>
</dbReference>
<organism evidence="8 9">
    <name type="scientific">Ahniella affigens</name>
    <dbReference type="NCBI Taxonomy" id="2021234"/>
    <lineage>
        <taxon>Bacteria</taxon>
        <taxon>Pseudomonadati</taxon>
        <taxon>Pseudomonadota</taxon>
        <taxon>Gammaproteobacteria</taxon>
        <taxon>Lysobacterales</taxon>
        <taxon>Rhodanobacteraceae</taxon>
        <taxon>Ahniella</taxon>
    </lineage>
</organism>
<sequence length="470" mass="49861">MDEQDVRDPETAANPTVQRLALVLGPTLGLALTAWLWNGPEQSALAITSGLLLWVAIWWLTEPVPAAFTSMLPLAALPAAGVLTPAQVAESVGNELILLLMGGFMLAAALEANGAHRRMALWMVHLFGGRNGRRLLFGFGFATAAISMWISNTAATLMMLPVAMAICASYPDTRLRVPLILTIAYAASIGGWGTPIGTPPNLVFMQVYQETTGTQFDFFEWMRIGIPIILIMVPLMCLWLGRHLGDSPKASLPPLGAWSPGERRVLALFGLVILLWVFRTTPYGGWTGRVGLKVNDASIAIFGVILMGLVSNGRGQRLLTWQAAERIPWGALLLFAGGIALATAFEKSGLGAALANQLTALKVLPTWALILGVVAGITLLSEIASNTATAVLLMPILAATAKATGIDPAVLMFPAVLAASCGFMLPVATAPNLVAYGSGHVPLKRMIREGSVLDGIGVIVLSVICWLVFR</sequence>
<evidence type="ECO:0000313" key="8">
    <source>
        <dbReference type="EMBL" id="AVP98584.1"/>
    </source>
</evidence>
<dbReference type="RefSeq" id="WP_106892505.1">
    <property type="nucleotide sequence ID" value="NZ_CP027860.1"/>
</dbReference>
<feature type="transmembrane region" description="Helical" evidence="6">
    <location>
        <begin position="135"/>
        <end position="163"/>
    </location>
</feature>
<dbReference type="EMBL" id="CP027860">
    <property type="protein sequence ID" value="AVP98584.1"/>
    <property type="molecule type" value="Genomic_DNA"/>
</dbReference>
<feature type="transmembrane region" description="Helical" evidence="6">
    <location>
        <begin position="297"/>
        <end position="315"/>
    </location>
</feature>
<evidence type="ECO:0000256" key="4">
    <source>
        <dbReference type="ARBA" id="ARBA00022989"/>
    </source>
</evidence>
<feature type="transmembrane region" description="Helical" evidence="6">
    <location>
        <begin position="20"/>
        <end position="37"/>
    </location>
</feature>
<evidence type="ECO:0000256" key="1">
    <source>
        <dbReference type="ARBA" id="ARBA00004141"/>
    </source>
</evidence>
<feature type="transmembrane region" description="Helical" evidence="6">
    <location>
        <begin position="327"/>
        <end position="345"/>
    </location>
</feature>
<feature type="domain" description="Citrate transporter-like" evidence="7">
    <location>
        <begin position="57"/>
        <end position="411"/>
    </location>
</feature>
<evidence type="ECO:0000256" key="3">
    <source>
        <dbReference type="ARBA" id="ARBA00022692"/>
    </source>
</evidence>
<dbReference type="KEGG" id="xba:C7S18_15925"/>
<reference evidence="8 9" key="2">
    <citation type="submission" date="2018-03" db="EMBL/GenBank/DDBJ databases">
        <authorList>
            <person name="Keele B.F."/>
        </authorList>
    </citation>
    <scope>NUCLEOTIDE SEQUENCE [LARGE SCALE GENOMIC DNA]</scope>
    <source>
        <strain evidence="8 9">D13</strain>
    </source>
</reference>
<evidence type="ECO:0000256" key="6">
    <source>
        <dbReference type="SAM" id="Phobius"/>
    </source>
</evidence>
<evidence type="ECO:0000256" key="5">
    <source>
        <dbReference type="ARBA" id="ARBA00023136"/>
    </source>
</evidence>
<protein>
    <submittedName>
        <fullName evidence="8">Sodium:dicarboxylate symporter</fullName>
    </submittedName>
</protein>
<dbReference type="InterPro" id="IPR004680">
    <property type="entry name" value="Cit_transptr-like_dom"/>
</dbReference>
<keyword evidence="4 6" id="KW-1133">Transmembrane helix</keyword>
<evidence type="ECO:0000259" key="7">
    <source>
        <dbReference type="Pfam" id="PF03600"/>
    </source>
</evidence>
<dbReference type="Proteomes" id="UP000241074">
    <property type="component" value="Chromosome"/>
</dbReference>
<feature type="transmembrane region" description="Helical" evidence="6">
    <location>
        <begin position="44"/>
        <end position="60"/>
    </location>
</feature>
<dbReference type="Pfam" id="PF03600">
    <property type="entry name" value="CitMHS"/>
    <property type="match status" value="1"/>
</dbReference>
<feature type="transmembrane region" description="Helical" evidence="6">
    <location>
        <begin position="66"/>
        <end position="84"/>
    </location>
</feature>
<keyword evidence="3 6" id="KW-0812">Transmembrane</keyword>
<dbReference type="OrthoDB" id="9766267at2"/>
<keyword evidence="2" id="KW-0813">Transport</keyword>
<dbReference type="GO" id="GO:0005886">
    <property type="term" value="C:plasma membrane"/>
    <property type="evidence" value="ECO:0007669"/>
    <property type="project" value="TreeGrafter"/>
</dbReference>
<keyword evidence="5 6" id="KW-0472">Membrane</keyword>
<dbReference type="InterPro" id="IPR001898">
    <property type="entry name" value="SLC13A/DASS"/>
</dbReference>
<keyword evidence="9" id="KW-1185">Reference proteome</keyword>
<dbReference type="PANTHER" id="PTHR10283:SF82">
    <property type="entry name" value="SOLUTE CARRIER FAMILY 13 MEMBER 2"/>
    <property type="match status" value="1"/>
</dbReference>
<reference evidence="8 9" key="1">
    <citation type="submission" date="2018-03" db="EMBL/GenBank/DDBJ databases">
        <title>Ahniella affigens gen. nov., sp. nov., a gammaproteobacterium isolated from sandy soil near a stream.</title>
        <authorList>
            <person name="Ko Y."/>
            <person name="Kim J.-H."/>
        </authorList>
    </citation>
    <scope>NUCLEOTIDE SEQUENCE [LARGE SCALE GENOMIC DNA]</scope>
    <source>
        <strain evidence="8 9">D13</strain>
    </source>
</reference>
<dbReference type="GO" id="GO:1905039">
    <property type="term" value="P:carboxylic acid transmembrane transport"/>
    <property type="evidence" value="ECO:0007669"/>
    <property type="project" value="UniProtKB-ARBA"/>
</dbReference>
<feature type="transmembrane region" description="Helical" evidence="6">
    <location>
        <begin position="175"/>
        <end position="194"/>
    </location>
</feature>
<dbReference type="AlphaFoldDB" id="A0A2P1PUS0"/>
<evidence type="ECO:0000313" key="9">
    <source>
        <dbReference type="Proteomes" id="UP000241074"/>
    </source>
</evidence>
<gene>
    <name evidence="8" type="ORF">C7S18_15925</name>
</gene>
<feature type="transmembrane region" description="Helical" evidence="6">
    <location>
        <begin position="450"/>
        <end position="469"/>
    </location>
</feature>
<comment type="subcellular location">
    <subcellularLocation>
        <location evidence="1">Membrane</location>
        <topology evidence="1">Multi-pass membrane protein</topology>
    </subcellularLocation>
</comment>
<dbReference type="CDD" id="cd01115">
    <property type="entry name" value="SLC13_permease"/>
    <property type="match status" value="1"/>
</dbReference>
<feature type="transmembrane region" description="Helical" evidence="6">
    <location>
        <begin position="265"/>
        <end position="285"/>
    </location>
</feature>
<accession>A0A2P1PUS0</accession>
<proteinExistence type="predicted"/>
<feature type="transmembrane region" description="Helical" evidence="6">
    <location>
        <begin position="224"/>
        <end position="244"/>
    </location>
</feature>
<evidence type="ECO:0000256" key="2">
    <source>
        <dbReference type="ARBA" id="ARBA00022448"/>
    </source>
</evidence>